<sequence length="96" mass="11264">MEQRNSESSTEEDILQSFHVPRGREVSEEALEILPRKKNPSFSRFHHHGKFSTQIPSYQEPPRRTQSDFQAQNNETRQGAPVETRFFTEHHAEELS</sequence>
<evidence type="ECO:0000256" key="1">
    <source>
        <dbReference type="SAM" id="MobiDB-lite"/>
    </source>
</evidence>
<feature type="compositionally biased region" description="Basic residues" evidence="1">
    <location>
        <begin position="37"/>
        <end position="50"/>
    </location>
</feature>
<accession>A0AAV7DX86</accession>
<dbReference type="EMBL" id="JAINDJ010000007">
    <property type="protein sequence ID" value="KAG9441255.1"/>
    <property type="molecule type" value="Genomic_DNA"/>
</dbReference>
<feature type="region of interest" description="Disordered" evidence="1">
    <location>
        <begin position="37"/>
        <end position="96"/>
    </location>
</feature>
<feature type="compositionally biased region" description="Basic and acidic residues" evidence="1">
    <location>
        <begin position="86"/>
        <end position="96"/>
    </location>
</feature>
<organism evidence="2 3">
    <name type="scientific">Aristolochia fimbriata</name>
    <name type="common">White veined hardy Dutchman's pipe vine</name>
    <dbReference type="NCBI Taxonomy" id="158543"/>
    <lineage>
        <taxon>Eukaryota</taxon>
        <taxon>Viridiplantae</taxon>
        <taxon>Streptophyta</taxon>
        <taxon>Embryophyta</taxon>
        <taxon>Tracheophyta</taxon>
        <taxon>Spermatophyta</taxon>
        <taxon>Magnoliopsida</taxon>
        <taxon>Magnoliidae</taxon>
        <taxon>Piperales</taxon>
        <taxon>Aristolochiaceae</taxon>
        <taxon>Aristolochia</taxon>
    </lineage>
</organism>
<gene>
    <name evidence="2" type="ORF">H6P81_017109</name>
</gene>
<comment type="caution">
    <text evidence="2">The sequence shown here is derived from an EMBL/GenBank/DDBJ whole genome shotgun (WGS) entry which is preliminary data.</text>
</comment>
<dbReference type="Proteomes" id="UP000825729">
    <property type="component" value="Unassembled WGS sequence"/>
</dbReference>
<dbReference type="AlphaFoldDB" id="A0AAV7DX86"/>
<protein>
    <submittedName>
        <fullName evidence="2">Uncharacterized protein</fullName>
    </submittedName>
</protein>
<feature type="region of interest" description="Disordered" evidence="1">
    <location>
        <begin position="1"/>
        <end position="22"/>
    </location>
</feature>
<feature type="compositionally biased region" description="Polar residues" evidence="1">
    <location>
        <begin position="67"/>
        <end position="77"/>
    </location>
</feature>
<evidence type="ECO:0000313" key="2">
    <source>
        <dbReference type="EMBL" id="KAG9441255.1"/>
    </source>
</evidence>
<evidence type="ECO:0000313" key="3">
    <source>
        <dbReference type="Proteomes" id="UP000825729"/>
    </source>
</evidence>
<name>A0AAV7DX86_ARIFI</name>
<proteinExistence type="predicted"/>
<keyword evidence="3" id="KW-1185">Reference proteome</keyword>
<reference evidence="2 3" key="1">
    <citation type="submission" date="2021-07" db="EMBL/GenBank/DDBJ databases">
        <title>The Aristolochia fimbriata genome: insights into angiosperm evolution, floral development and chemical biosynthesis.</title>
        <authorList>
            <person name="Jiao Y."/>
        </authorList>
    </citation>
    <scope>NUCLEOTIDE SEQUENCE [LARGE SCALE GENOMIC DNA]</scope>
    <source>
        <strain evidence="2">IBCAS-2021</strain>
        <tissue evidence="2">Leaf</tissue>
    </source>
</reference>